<sequence length="175" mass="18854">MTRWELVMALLVLFALALAGMRLGWRHRGERQATLPDLPVAPADLGPELAPALTGLYVGSTPATRWQDRIVAGGLGVRADSVLRLGTAGALIERQGGTAIFLPADRLVDARLEPALAGKVVGRGGLLVLRWRHGNELLDSGLRGDDKTVYPEWIRAIETLSQNTTQQTEGWSAGE</sequence>
<keyword evidence="3" id="KW-1185">Reference proteome</keyword>
<comment type="caution">
    <text evidence="2">The sequence shown here is derived from an EMBL/GenBank/DDBJ whole genome shotgun (WGS) entry which is preliminary data.</text>
</comment>
<gene>
    <name evidence="2" type="ORF">RM423_01160</name>
</gene>
<proteinExistence type="predicted"/>
<feature type="domain" description="PH" evidence="1">
    <location>
        <begin position="35"/>
        <end position="157"/>
    </location>
</feature>
<reference evidence="3" key="1">
    <citation type="submission" date="2023-07" db="EMBL/GenBank/DDBJ databases">
        <title>30 novel species of actinomycetes from the DSMZ collection.</title>
        <authorList>
            <person name="Nouioui I."/>
        </authorList>
    </citation>
    <scope>NUCLEOTIDE SEQUENCE [LARGE SCALE GENOMIC DNA]</scope>
    <source>
        <strain evidence="3">DSM 44399</strain>
    </source>
</reference>
<protein>
    <submittedName>
        <fullName evidence="2">Transporter</fullName>
    </submittedName>
</protein>
<dbReference type="Proteomes" id="UP001183176">
    <property type="component" value="Unassembled WGS sequence"/>
</dbReference>
<evidence type="ECO:0000259" key="1">
    <source>
        <dbReference type="Pfam" id="PF25362"/>
    </source>
</evidence>
<organism evidence="2 3">
    <name type="scientific">Jatrophihabitans lederbergiae</name>
    <dbReference type="NCBI Taxonomy" id="3075547"/>
    <lineage>
        <taxon>Bacteria</taxon>
        <taxon>Bacillati</taxon>
        <taxon>Actinomycetota</taxon>
        <taxon>Actinomycetes</taxon>
        <taxon>Jatrophihabitantales</taxon>
        <taxon>Jatrophihabitantaceae</taxon>
        <taxon>Jatrophihabitans</taxon>
    </lineage>
</organism>
<dbReference type="RefSeq" id="WP_311421153.1">
    <property type="nucleotide sequence ID" value="NZ_JAVREH010000001.1"/>
</dbReference>
<dbReference type="InterPro" id="IPR057446">
    <property type="entry name" value="PH_bac"/>
</dbReference>
<evidence type="ECO:0000313" key="3">
    <source>
        <dbReference type="Proteomes" id="UP001183176"/>
    </source>
</evidence>
<evidence type="ECO:0000313" key="2">
    <source>
        <dbReference type="EMBL" id="MDT0259996.1"/>
    </source>
</evidence>
<name>A0ABU2J4T1_9ACTN</name>
<dbReference type="Pfam" id="PF25362">
    <property type="entry name" value="bPH_11"/>
    <property type="match status" value="1"/>
</dbReference>
<accession>A0ABU2J4T1</accession>
<dbReference type="EMBL" id="JAVREH010000001">
    <property type="protein sequence ID" value="MDT0259996.1"/>
    <property type="molecule type" value="Genomic_DNA"/>
</dbReference>